<organism evidence="1 2">
    <name type="scientific">Oceanobacillus kimchii</name>
    <dbReference type="NCBI Taxonomy" id="746691"/>
    <lineage>
        <taxon>Bacteria</taxon>
        <taxon>Bacillati</taxon>
        <taxon>Bacillota</taxon>
        <taxon>Bacilli</taxon>
        <taxon>Bacillales</taxon>
        <taxon>Bacillaceae</taxon>
        <taxon>Oceanobacillus</taxon>
    </lineage>
</organism>
<sequence length="435" mass="49187">MQKKNFVVISFILVFAILTTTGCSSVDRLVRGKSADVPEGAIEIKMWNLFAGGDAEFMQTIVDEFNQSQDKYFINNIQQDYDEYYTKLITSLGAGKGPDIAISHSHTLPELVNLGILQPIDHYATEAGVDWTEFNPNILEQTVFDNDHYAIPIDTHPHIMYVNNKALDGAGLINGDGTIKMEETPDGYRDFFGTLKEELPENQFPFAFSTVGMDSYRHWWTFYTQLGGENIVSDDLNNPKYVLDTEKAIEAAAYMHKFWYEDEVIPLNLADFYTDFQSERAATIATGVWSTGIWEGTEDLEFTAMPIPTIFGEKGAWGGSHTFVLPSYEEIDPDVQLGAVAFMDFATDKGAIWAQAGHIPAKDTVVNSKAFTEMPYREDYAEVANYVNFADRNIYYRGINDIMLRNLDRIWSNEVTPKVAFQQIEKEVKELIGED</sequence>
<dbReference type="PANTHER" id="PTHR43649:SF12">
    <property type="entry name" value="DIACETYLCHITOBIOSE BINDING PROTEIN DASA"/>
    <property type="match status" value="1"/>
</dbReference>
<dbReference type="PROSITE" id="PS51257">
    <property type="entry name" value="PROKAR_LIPOPROTEIN"/>
    <property type="match status" value="1"/>
</dbReference>
<dbReference type="PANTHER" id="PTHR43649">
    <property type="entry name" value="ARABINOSE-BINDING PROTEIN-RELATED"/>
    <property type="match status" value="1"/>
</dbReference>
<dbReference type="SUPFAM" id="SSF53850">
    <property type="entry name" value="Periplasmic binding protein-like II"/>
    <property type="match status" value="1"/>
</dbReference>
<dbReference type="EMBL" id="BSKO01000001">
    <property type="protein sequence ID" value="GLO67952.1"/>
    <property type="molecule type" value="Genomic_DNA"/>
</dbReference>
<reference evidence="1 2" key="1">
    <citation type="submission" date="2023-02" db="EMBL/GenBank/DDBJ databases">
        <title>Oceanobacillus kimchii IFOP_LL358 isolated form Alexandrium catenella lab strain.</title>
        <authorList>
            <person name="Gajardo G."/>
            <person name="Ueki S."/>
            <person name="Maruyama F."/>
        </authorList>
    </citation>
    <scope>NUCLEOTIDE SEQUENCE [LARGE SCALE GENOMIC DNA]</scope>
    <source>
        <strain evidence="1 2">IFOP_LL358</strain>
    </source>
</reference>
<protein>
    <submittedName>
        <fullName evidence="1">Sugar ABC transporter substrate-binding protein</fullName>
    </submittedName>
</protein>
<evidence type="ECO:0000313" key="2">
    <source>
        <dbReference type="Proteomes" id="UP001275436"/>
    </source>
</evidence>
<comment type="caution">
    <text evidence="1">The sequence shown here is derived from an EMBL/GenBank/DDBJ whole genome shotgun (WGS) entry which is preliminary data.</text>
</comment>
<name>A0ABQ5TP60_9BACI</name>
<keyword evidence="2" id="KW-1185">Reference proteome</keyword>
<dbReference type="Gene3D" id="3.40.190.10">
    <property type="entry name" value="Periplasmic binding protein-like II"/>
    <property type="match status" value="1"/>
</dbReference>
<gene>
    <name evidence="1" type="ORF">MACH08_37360</name>
</gene>
<proteinExistence type="predicted"/>
<dbReference type="InterPro" id="IPR050490">
    <property type="entry name" value="Bact_solute-bd_prot1"/>
</dbReference>
<dbReference type="Pfam" id="PF13416">
    <property type="entry name" value="SBP_bac_8"/>
    <property type="match status" value="1"/>
</dbReference>
<evidence type="ECO:0000313" key="1">
    <source>
        <dbReference type="EMBL" id="GLO67952.1"/>
    </source>
</evidence>
<dbReference type="InterPro" id="IPR006059">
    <property type="entry name" value="SBP"/>
</dbReference>
<dbReference type="Proteomes" id="UP001275436">
    <property type="component" value="Unassembled WGS sequence"/>
</dbReference>
<accession>A0ABQ5TP60</accession>
<dbReference type="RefSeq" id="WP_215064376.1">
    <property type="nucleotide sequence ID" value="NZ_BSKO01000001.1"/>
</dbReference>